<sequence length="604" mass="63882">MITAENNDQQPTREANQIAGDLAKGQQLTEQKLFGINPAILIPAIISAARAVIKGQQPNEFDESLRGDAIQIAGDLAKGQQLTEQKLFGINPAILIPAIISAARAVIKGQQPNEFDESLRGDAIQIAGDLAKGQQLTEQKLFGINPAILIPAIISAARAVIKGQQPNEFDESLRGDAIQIAGDLAKGQQLTEQKLFGINPAILIPAIISAARAVIKGQQPNEFDESLRGDAIQIAGDLAKGQQLTEQKLFGINPAILIPAIISAARAVIKGQQPNEFDESLRGDAIQIAGDLAKGQQLTEQKLFGINPAILIPAIISAARAVIKGQQPNEFDESLRGDAIQIAGDLAKGQQLTEQKLFGINPAILIPAIISAARAVIKGQQPNEFDESLRGDAIQIAGDLAKGQQLTEQKLFGINPAILIPAIISAARAVIKGQQPNEFDESLRGDAIQIAGDLAKGQQLTEQKLFGINPAILIPAIISAARAVIKGQQPNEFDESLRGDAIQIAGDLAKGQQLTEQKLFGINPAILIPAIISAARAVIKGQQPNEFDESLRGDAIQIAGDLAKGQQLTEQKLFGINPAILIPAIISAARAVIKGQQPAARQSG</sequence>
<name>A0A973WX19_9BRAD</name>
<proteinExistence type="predicted"/>
<protein>
    <submittedName>
        <fullName evidence="1">Uncharacterized protein</fullName>
    </submittedName>
</protein>
<dbReference type="AlphaFoldDB" id="A0A973WX19"/>
<reference evidence="1" key="1">
    <citation type="submission" date="2020-06" db="EMBL/GenBank/DDBJ databases">
        <title>Whole Genome Sequence of Bradyrhizobium sp. Strain 66S1MB.</title>
        <authorList>
            <person name="Bromfield E."/>
            <person name="Cloutier S."/>
        </authorList>
    </citation>
    <scope>NUCLEOTIDE SEQUENCE</scope>
    <source>
        <strain evidence="1">66S1MB</strain>
    </source>
</reference>
<dbReference type="EMBL" id="JABWSX010000003">
    <property type="protein sequence ID" value="NVL12036.1"/>
    <property type="molecule type" value="Genomic_DNA"/>
</dbReference>
<gene>
    <name evidence="1" type="ORF">HU230_41710</name>
</gene>
<comment type="caution">
    <text evidence="1">The sequence shown here is derived from an EMBL/GenBank/DDBJ whole genome shotgun (WGS) entry which is preliminary data.</text>
</comment>
<dbReference type="RefSeq" id="WP_176535443.1">
    <property type="nucleotide sequence ID" value="NZ_CP088023.1"/>
</dbReference>
<evidence type="ECO:0000313" key="1">
    <source>
        <dbReference type="EMBL" id="NVL12036.1"/>
    </source>
</evidence>
<organism evidence="1">
    <name type="scientific">Bradyrhizobium quebecense</name>
    <dbReference type="NCBI Taxonomy" id="2748629"/>
    <lineage>
        <taxon>Bacteria</taxon>
        <taxon>Pseudomonadati</taxon>
        <taxon>Pseudomonadota</taxon>
        <taxon>Alphaproteobacteria</taxon>
        <taxon>Hyphomicrobiales</taxon>
        <taxon>Nitrobacteraceae</taxon>
        <taxon>Bradyrhizobium</taxon>
    </lineage>
</organism>
<accession>A0A973WX19</accession>